<name>A0A017HNP0_9RHOB</name>
<evidence type="ECO:0000256" key="2">
    <source>
        <dbReference type="ARBA" id="ARBA00023125"/>
    </source>
</evidence>
<dbReference type="STRING" id="442562.Rumeso_03051"/>
<dbReference type="SUPFAM" id="SSF48008">
    <property type="entry name" value="GntR ligand-binding domain-like"/>
    <property type="match status" value="1"/>
</dbReference>
<dbReference type="PRINTS" id="PR00035">
    <property type="entry name" value="HTHGNTR"/>
</dbReference>
<keyword evidence="2" id="KW-0238">DNA-binding</keyword>
<dbReference type="GO" id="GO:0003700">
    <property type="term" value="F:DNA-binding transcription factor activity"/>
    <property type="evidence" value="ECO:0007669"/>
    <property type="project" value="InterPro"/>
</dbReference>
<dbReference type="PATRIC" id="fig|442562.3.peg.3001"/>
<dbReference type="HOGENOM" id="CLU_017584_9_1_5"/>
<keyword evidence="6" id="KW-1185">Reference proteome</keyword>
<dbReference type="Proteomes" id="UP000019666">
    <property type="component" value="Unassembled WGS sequence"/>
</dbReference>
<dbReference type="SMART" id="SM00345">
    <property type="entry name" value="HTH_GNTR"/>
    <property type="match status" value="1"/>
</dbReference>
<organism evidence="5 6">
    <name type="scientific">Rubellimicrobium mesophilum DSM 19309</name>
    <dbReference type="NCBI Taxonomy" id="442562"/>
    <lineage>
        <taxon>Bacteria</taxon>
        <taxon>Pseudomonadati</taxon>
        <taxon>Pseudomonadota</taxon>
        <taxon>Alphaproteobacteria</taxon>
        <taxon>Rhodobacterales</taxon>
        <taxon>Roseobacteraceae</taxon>
        <taxon>Rubellimicrobium</taxon>
    </lineage>
</organism>
<keyword evidence="3" id="KW-0804">Transcription</keyword>
<dbReference type="Gene3D" id="1.10.10.10">
    <property type="entry name" value="Winged helix-like DNA-binding domain superfamily/Winged helix DNA-binding domain"/>
    <property type="match status" value="1"/>
</dbReference>
<dbReference type="AlphaFoldDB" id="A0A017HNP0"/>
<evidence type="ECO:0000256" key="3">
    <source>
        <dbReference type="ARBA" id="ARBA00023163"/>
    </source>
</evidence>
<feature type="domain" description="HTH gntR-type" evidence="4">
    <location>
        <begin position="26"/>
        <end position="94"/>
    </location>
</feature>
<evidence type="ECO:0000256" key="1">
    <source>
        <dbReference type="ARBA" id="ARBA00023015"/>
    </source>
</evidence>
<proteinExistence type="predicted"/>
<dbReference type="InterPro" id="IPR036388">
    <property type="entry name" value="WH-like_DNA-bd_sf"/>
</dbReference>
<dbReference type="PANTHER" id="PTHR43537">
    <property type="entry name" value="TRANSCRIPTIONAL REGULATOR, GNTR FAMILY"/>
    <property type="match status" value="1"/>
</dbReference>
<dbReference type="Pfam" id="PF00392">
    <property type="entry name" value="GntR"/>
    <property type="match status" value="1"/>
</dbReference>
<gene>
    <name evidence="5" type="ORF">Rumeso_03051</name>
</gene>
<keyword evidence="1" id="KW-0805">Transcription regulation</keyword>
<reference evidence="5 6" key="1">
    <citation type="submission" date="2013-02" db="EMBL/GenBank/DDBJ databases">
        <authorList>
            <person name="Fiebig A."/>
            <person name="Goeker M."/>
            <person name="Klenk H.-P.P."/>
        </authorList>
    </citation>
    <scope>NUCLEOTIDE SEQUENCE [LARGE SCALE GENOMIC DNA]</scope>
    <source>
        <strain evidence="5 6">DSM 19309</strain>
    </source>
</reference>
<dbReference type="InterPro" id="IPR008920">
    <property type="entry name" value="TF_FadR/GntR_C"/>
</dbReference>
<dbReference type="InterPro" id="IPR000524">
    <property type="entry name" value="Tscrpt_reg_HTH_GntR"/>
</dbReference>
<dbReference type="EMBL" id="AOSK01000083">
    <property type="protein sequence ID" value="EYD75404.1"/>
    <property type="molecule type" value="Genomic_DNA"/>
</dbReference>
<dbReference type="InterPro" id="IPR036390">
    <property type="entry name" value="WH_DNA-bd_sf"/>
</dbReference>
<dbReference type="GO" id="GO:0003677">
    <property type="term" value="F:DNA binding"/>
    <property type="evidence" value="ECO:0007669"/>
    <property type="project" value="UniProtKB-KW"/>
</dbReference>
<dbReference type="SUPFAM" id="SSF46785">
    <property type="entry name" value="Winged helix' DNA-binding domain"/>
    <property type="match status" value="1"/>
</dbReference>
<dbReference type="PROSITE" id="PS50949">
    <property type="entry name" value="HTH_GNTR"/>
    <property type="match status" value="1"/>
</dbReference>
<dbReference type="CDD" id="cd07377">
    <property type="entry name" value="WHTH_GntR"/>
    <property type="match status" value="1"/>
</dbReference>
<accession>A0A017HNP0</accession>
<evidence type="ECO:0000313" key="6">
    <source>
        <dbReference type="Proteomes" id="UP000019666"/>
    </source>
</evidence>
<comment type="caution">
    <text evidence="5">The sequence shown here is derived from an EMBL/GenBank/DDBJ whole genome shotgun (WGS) entry which is preliminary data.</text>
</comment>
<dbReference type="InterPro" id="IPR011711">
    <property type="entry name" value="GntR_C"/>
</dbReference>
<protein>
    <submittedName>
        <fullName evidence="5">Transcriptional regulator, GntR family</fullName>
    </submittedName>
</protein>
<dbReference type="Gene3D" id="1.20.120.530">
    <property type="entry name" value="GntR ligand-binding domain-like"/>
    <property type="match status" value="1"/>
</dbReference>
<dbReference type="SMART" id="SM00895">
    <property type="entry name" value="FCD"/>
    <property type="match status" value="1"/>
</dbReference>
<sequence length="252" mass="27353">MPVAYAHFNAKLSGRFMDTLGQQMASGLVGDAIGAITRHIRENNLVPGDRLPSEATLSRELNVSRTVVREAFRSLAAMGIIDLATGKRATVANLDHGAMGLMIEHGVHTDQITIQQIYDVRRTIETRIAALAAIRRRDAEAETIRALAQAMRDAAANPLLLLERDLDFHLALARACANPVFLLIVGAFQGVTRQTWPVGWRSRTTDVSRETMLATHEEIAEAVAAGDPSRAAEAMGRHFDESVRALVQAGVG</sequence>
<evidence type="ECO:0000259" key="4">
    <source>
        <dbReference type="PROSITE" id="PS50949"/>
    </source>
</evidence>
<dbReference type="Pfam" id="PF07729">
    <property type="entry name" value="FCD"/>
    <property type="match status" value="1"/>
</dbReference>
<dbReference type="PANTHER" id="PTHR43537:SF24">
    <property type="entry name" value="GLUCONATE OPERON TRANSCRIPTIONAL REPRESSOR"/>
    <property type="match status" value="1"/>
</dbReference>
<evidence type="ECO:0000313" key="5">
    <source>
        <dbReference type="EMBL" id="EYD75404.1"/>
    </source>
</evidence>